<name>A0A2U3DUG6_PURLI</name>
<evidence type="ECO:0000256" key="8">
    <source>
        <dbReference type="ARBA" id="ARBA00022989"/>
    </source>
</evidence>
<evidence type="ECO:0000313" key="12">
    <source>
        <dbReference type="EMBL" id="PWI65890.1"/>
    </source>
</evidence>
<dbReference type="AlphaFoldDB" id="A0A2U3DUG6"/>
<accession>A0A2U3DUG6</accession>
<evidence type="ECO:0000256" key="3">
    <source>
        <dbReference type="ARBA" id="ARBA00022448"/>
    </source>
</evidence>
<sequence length="677" mass="75121">MVAMVAAARGEDLLSTMARRTFCIGIASTTSACRQARLAGRGGGMERRHRLRCVRAAMLRTRNSCDAMAATFSKRQVCWAIGGPWGGRPLAPGLGSGPEGVECGTRAGMMREGYWEASETNTRNVVRRPSFLFCRRAGSSLFWGPPCAKDPHPPGGGLLSLDSRERRIEREKTGTVLVQSWHPLTKNHAREAAEVPRLVRRAGNSESQSRVDESMMTTIESILQGGDQEPACQPRTAAGPASAGRMTLPLHSTRHIREFLVVDACVTALPCLALTTARLEAVVGRTILTECDMARGPEHLFNGPACAWALPILHPGLGGGGCGWRHGGLRDQPYEPVPDEAFNSFQGLAAELIVGAEDKVVCSNTMLDEDASKTRSRIKARQPRRKWSGRSDRRCLRSSSMHRHAYCSRTRSLLCPGTGCQGLGMSCVAKMRRNWGTNWDNHLQGRQLPLARDAWKENTLHWPHTAVSSVNSDSPRFTYVISPRPFCRPSLHALTSGLARKQRLVTRRQQRHHLLPGRPLHPSIAPIRRRAATSIARAPSQTDTAREPSARERRPPPTMVQDMPPKGGYEPVQYKRNLPAKGFRPGILLLGMGAIMGYGWYKLVGGIREANELAREKMWARIHLIPLLQAEEDRDQVRRYWADQKREKELMGDNAKVYHNDRFVRPTYVVAPAPTKD</sequence>
<evidence type="ECO:0000256" key="9">
    <source>
        <dbReference type="ARBA" id="ARBA00023128"/>
    </source>
</evidence>
<evidence type="ECO:0000256" key="5">
    <source>
        <dbReference type="ARBA" id="ARBA00022692"/>
    </source>
</evidence>
<dbReference type="Pfam" id="PF06212">
    <property type="entry name" value="GRIM-19"/>
    <property type="match status" value="1"/>
</dbReference>
<comment type="subcellular location">
    <subcellularLocation>
        <location evidence="1">Mitochondrion inner membrane</location>
        <topology evidence="1">Single-pass membrane protein</topology>
        <orientation evidence="1">Matrix side</orientation>
    </subcellularLocation>
</comment>
<keyword evidence="4" id="KW-0679">Respiratory chain</keyword>
<evidence type="ECO:0000256" key="4">
    <source>
        <dbReference type="ARBA" id="ARBA00022660"/>
    </source>
</evidence>
<evidence type="ECO:0000256" key="10">
    <source>
        <dbReference type="ARBA" id="ARBA00023136"/>
    </source>
</evidence>
<proteinExistence type="inferred from homology"/>
<keyword evidence="5" id="KW-0812">Transmembrane</keyword>
<evidence type="ECO:0000313" key="13">
    <source>
        <dbReference type="Proteomes" id="UP000245956"/>
    </source>
</evidence>
<comment type="similarity">
    <text evidence="2">Belongs to the complex I NDUFA13 subunit family.</text>
</comment>
<dbReference type="Proteomes" id="UP000245956">
    <property type="component" value="Unassembled WGS sequence"/>
</dbReference>
<feature type="region of interest" description="Disordered" evidence="11">
    <location>
        <begin position="532"/>
        <end position="570"/>
    </location>
</feature>
<dbReference type="InterPro" id="IPR009346">
    <property type="entry name" value="GRIM-19"/>
</dbReference>
<keyword evidence="8" id="KW-1133">Transmembrane helix</keyword>
<keyword evidence="10" id="KW-0472">Membrane</keyword>
<evidence type="ECO:0000256" key="7">
    <source>
        <dbReference type="ARBA" id="ARBA00022982"/>
    </source>
</evidence>
<dbReference type="GO" id="GO:0005743">
    <property type="term" value="C:mitochondrial inner membrane"/>
    <property type="evidence" value="ECO:0007669"/>
    <property type="project" value="UniProtKB-SubCell"/>
</dbReference>
<keyword evidence="9" id="KW-0496">Mitochondrion</keyword>
<comment type="caution">
    <text evidence="12">The sequence shown here is derived from an EMBL/GenBank/DDBJ whole genome shotgun (WGS) entry which is preliminary data.</text>
</comment>
<dbReference type="PANTHER" id="PTHR12966:SF0">
    <property type="entry name" value="NADH DEHYDROGENASE [UBIQUINONE] 1 ALPHA SUBCOMPLEX SUBUNIT 13"/>
    <property type="match status" value="1"/>
</dbReference>
<evidence type="ECO:0000256" key="6">
    <source>
        <dbReference type="ARBA" id="ARBA00022792"/>
    </source>
</evidence>
<evidence type="ECO:0000256" key="2">
    <source>
        <dbReference type="ARBA" id="ARBA00007312"/>
    </source>
</evidence>
<gene>
    <name evidence="12" type="ORF">PCL_05618</name>
</gene>
<dbReference type="GO" id="GO:0045271">
    <property type="term" value="C:respiratory chain complex I"/>
    <property type="evidence" value="ECO:0007669"/>
    <property type="project" value="UniProtKB-ARBA"/>
</dbReference>
<dbReference type="EMBL" id="LCWV01000029">
    <property type="protein sequence ID" value="PWI65890.1"/>
    <property type="molecule type" value="Genomic_DNA"/>
</dbReference>
<keyword evidence="6" id="KW-0999">Mitochondrion inner membrane</keyword>
<organism evidence="12 13">
    <name type="scientific">Purpureocillium lilacinum</name>
    <name type="common">Paecilomyces lilacinus</name>
    <dbReference type="NCBI Taxonomy" id="33203"/>
    <lineage>
        <taxon>Eukaryota</taxon>
        <taxon>Fungi</taxon>
        <taxon>Dikarya</taxon>
        <taxon>Ascomycota</taxon>
        <taxon>Pezizomycotina</taxon>
        <taxon>Sordariomycetes</taxon>
        <taxon>Hypocreomycetidae</taxon>
        <taxon>Hypocreales</taxon>
        <taxon>Ophiocordycipitaceae</taxon>
        <taxon>Purpureocillium</taxon>
    </lineage>
</organism>
<evidence type="ECO:0000256" key="1">
    <source>
        <dbReference type="ARBA" id="ARBA00004298"/>
    </source>
</evidence>
<feature type="compositionally biased region" description="Basic and acidic residues" evidence="11">
    <location>
        <begin position="544"/>
        <end position="555"/>
    </location>
</feature>
<dbReference type="PANTHER" id="PTHR12966">
    <property type="entry name" value="NADH DEHYDROGENASE UBIQUINONE 1 ALPHA SUBCOMPLEX SUBUNIT 13"/>
    <property type="match status" value="1"/>
</dbReference>
<reference evidence="12 13" key="1">
    <citation type="journal article" date="2016" name="Front. Microbiol.">
        <title>Genome and transcriptome sequences reveal the specific parasitism of the nematophagous Purpureocillium lilacinum 36-1.</title>
        <authorList>
            <person name="Xie J."/>
            <person name="Li S."/>
            <person name="Mo C."/>
            <person name="Xiao X."/>
            <person name="Peng D."/>
            <person name="Wang G."/>
            <person name="Xiao Y."/>
        </authorList>
    </citation>
    <scope>NUCLEOTIDE SEQUENCE [LARGE SCALE GENOMIC DNA]</scope>
    <source>
        <strain evidence="12 13">36-1</strain>
    </source>
</reference>
<keyword evidence="3" id="KW-0813">Transport</keyword>
<keyword evidence="7" id="KW-0249">Electron transport</keyword>
<protein>
    <submittedName>
        <fullName evidence="12">Uncharacterized protein</fullName>
    </submittedName>
</protein>
<evidence type="ECO:0000256" key="11">
    <source>
        <dbReference type="SAM" id="MobiDB-lite"/>
    </source>
</evidence>